<dbReference type="InterPro" id="IPR021698">
    <property type="entry name" value="DUF3280"/>
</dbReference>
<protein>
    <recommendedName>
        <fullName evidence="4">DUF2380 domain-containing protein</fullName>
    </recommendedName>
</protein>
<dbReference type="RefSeq" id="WP_281803233.1">
    <property type="nucleotide sequence ID" value="NZ_BSEC01000001.1"/>
</dbReference>
<feature type="chain" id="PRO_5040775488" description="DUF2380 domain-containing protein" evidence="1">
    <location>
        <begin position="28"/>
        <end position="188"/>
    </location>
</feature>
<organism evidence="2 3">
    <name type="scientific">Methylocystis echinoides</name>
    <dbReference type="NCBI Taxonomy" id="29468"/>
    <lineage>
        <taxon>Bacteria</taxon>
        <taxon>Pseudomonadati</taxon>
        <taxon>Pseudomonadota</taxon>
        <taxon>Alphaproteobacteria</taxon>
        <taxon>Hyphomicrobiales</taxon>
        <taxon>Methylocystaceae</taxon>
        <taxon>Methylocystis</taxon>
    </lineage>
</organism>
<keyword evidence="1" id="KW-0732">Signal</keyword>
<dbReference type="Proteomes" id="UP001144323">
    <property type="component" value="Unassembled WGS sequence"/>
</dbReference>
<proteinExistence type="predicted"/>
<evidence type="ECO:0000256" key="1">
    <source>
        <dbReference type="SAM" id="SignalP"/>
    </source>
</evidence>
<evidence type="ECO:0008006" key="4">
    <source>
        <dbReference type="Google" id="ProtNLM"/>
    </source>
</evidence>
<evidence type="ECO:0000313" key="3">
    <source>
        <dbReference type="Proteomes" id="UP001144323"/>
    </source>
</evidence>
<dbReference type="Pfam" id="PF11684">
    <property type="entry name" value="DUF3280"/>
    <property type="match status" value="1"/>
</dbReference>
<feature type="signal peptide" evidence="1">
    <location>
        <begin position="1"/>
        <end position="27"/>
    </location>
</feature>
<name>A0A9W6GUN2_9HYPH</name>
<dbReference type="EMBL" id="BSEC01000001">
    <property type="protein sequence ID" value="GLI93433.1"/>
    <property type="molecule type" value="Genomic_DNA"/>
</dbReference>
<sequence length="188" mass="20937">MRAASRRYFGTLVLATFLMLHSVTSLAAAPCKLAVFDIELDDFSAGGPLAGESAAETARLQRMTALARDLLSRSGLFDLVDVPSSASPMIAEHWLRKCNGCDADIARGLGADLAFVAFFRKISIMEQTLEIRIRDARTGRLVHVSETDLRGETDESWSRALRFLMKYELTEPELKKRKAADERRQSNQ</sequence>
<gene>
    <name evidence="2" type="ORF">LMG27198_24250</name>
</gene>
<comment type="caution">
    <text evidence="2">The sequence shown here is derived from an EMBL/GenBank/DDBJ whole genome shotgun (WGS) entry which is preliminary data.</text>
</comment>
<reference evidence="2" key="1">
    <citation type="journal article" date="2023" name="Int. J. Syst. Evol. Microbiol.">
        <title>Methylocystis iwaonis sp. nov., a type II methane-oxidizing bacterium from surface soil of a rice paddy field in Japan, and emended description of the genus Methylocystis (ex Whittenbury et al. 1970) Bowman et al. 1993.</title>
        <authorList>
            <person name="Kaise H."/>
            <person name="Sawadogo J.B."/>
            <person name="Alam M.S."/>
            <person name="Ueno C."/>
            <person name="Dianou D."/>
            <person name="Shinjo R."/>
            <person name="Asakawa S."/>
        </authorList>
    </citation>
    <scope>NUCLEOTIDE SEQUENCE</scope>
    <source>
        <strain evidence="2">LMG27198</strain>
    </source>
</reference>
<evidence type="ECO:0000313" key="2">
    <source>
        <dbReference type="EMBL" id="GLI93433.1"/>
    </source>
</evidence>
<dbReference type="AlphaFoldDB" id="A0A9W6GUN2"/>
<keyword evidence="3" id="KW-1185">Reference proteome</keyword>
<accession>A0A9W6GUN2</accession>